<name>G0R3I0_ICHMU</name>
<dbReference type="eggNOG" id="KOG0310">
    <property type="taxonomic scope" value="Eukaryota"/>
</dbReference>
<dbReference type="PANTHER" id="PTHR19924">
    <property type="entry name" value="UTP15 U3 SMALL NUCLEOLAR RNA-ASSOCIATED PROTEIN 15 FAMILY MEMBER"/>
    <property type="match status" value="1"/>
</dbReference>
<evidence type="ECO:0000256" key="2">
    <source>
        <dbReference type="ARBA" id="ARBA00022552"/>
    </source>
</evidence>
<dbReference type="InterPro" id="IPR001680">
    <property type="entry name" value="WD40_rpt"/>
</dbReference>
<keyword evidence="8" id="KW-0012">Acyltransferase</keyword>
<evidence type="ECO:0000256" key="3">
    <source>
        <dbReference type="ARBA" id="ARBA00022574"/>
    </source>
</evidence>
<reference evidence="8 9" key="1">
    <citation type="submission" date="2011-07" db="EMBL/GenBank/DDBJ databases">
        <authorList>
            <person name="Coyne R."/>
            <person name="Brami D."/>
            <person name="Johnson J."/>
            <person name="Hostetler J."/>
            <person name="Hannick L."/>
            <person name="Clark T."/>
            <person name="Cassidy-Hanley D."/>
            <person name="Inman J."/>
        </authorList>
    </citation>
    <scope>NUCLEOTIDE SEQUENCE [LARGE SCALE GENOMIC DNA]</scope>
    <source>
        <strain evidence="8 9">G5</strain>
    </source>
</reference>
<dbReference type="InterPro" id="IPR018983">
    <property type="entry name" value="U3_snoRNA-assocProt_15_C"/>
</dbReference>
<dbReference type="GO" id="GO:0005730">
    <property type="term" value="C:nucleolus"/>
    <property type="evidence" value="ECO:0007669"/>
    <property type="project" value="UniProtKB-SubCell"/>
</dbReference>
<dbReference type="Gene3D" id="2.130.10.10">
    <property type="entry name" value="YVTN repeat-like/Quinoprotein amine dehydrogenase"/>
    <property type="match status" value="2"/>
</dbReference>
<keyword evidence="9" id="KW-1185">Reference proteome</keyword>
<keyword evidence="5" id="KW-0539">Nucleus</keyword>
<dbReference type="PROSITE" id="PS50082">
    <property type="entry name" value="WD_REPEATS_2"/>
    <property type="match status" value="2"/>
</dbReference>
<keyword evidence="2" id="KW-0698">rRNA processing</keyword>
<dbReference type="AlphaFoldDB" id="G0R3I0"/>
<keyword evidence="8" id="KW-0808">Transferase</keyword>
<sequence>MQQQNYKPLQIKKFAKKAISDTPENKYWKKFKVFIYNSIKDKIKFEFDKFKDKVTGLTLRQDAQLIATAESNGIIRVFDIKRKHQLREFNFHKKPVYALDFVKGESLLFSGSDDYNVKLFDVAANSIIRTLPEAHTDYIRSISYIPNTDKNILTSSYDGSIHLFDFNDKSKKPQLQFNHELPVEEITISPSGFSFCSVGGTNTNIWDIRNGKSIEQMNNNQKTVTSARYIGNGDRLMVGSVDQSMKIYRTDTYSLTHQFKLPNPILSFDMSLNTKCFLVGMSDGSLEIRSNLKKLGEQINSEDEEDENKELTNEFIPDFLRKTGVERRVQSYKYFNRGIYEKQQQFDVKYEEKKNKKVNQYDKYLKKFQYKTAMLKAIESKQNDVVIALYEELLQRGEVSNAFKNLDQHKRCFSQ</sequence>
<proteinExistence type="predicted"/>
<dbReference type="Pfam" id="PF09384">
    <property type="entry name" value="UTP15_C"/>
    <property type="match status" value="1"/>
</dbReference>
<dbReference type="GO" id="GO:0061733">
    <property type="term" value="F:protein-lysine-acetyltransferase activity"/>
    <property type="evidence" value="ECO:0007669"/>
    <property type="project" value="UniProtKB-EC"/>
</dbReference>
<evidence type="ECO:0000256" key="1">
    <source>
        <dbReference type="ARBA" id="ARBA00004604"/>
    </source>
</evidence>
<dbReference type="PANTHER" id="PTHR19924:SF26">
    <property type="entry name" value="U3 SMALL NUCLEOLAR RNA-ASSOCIATED PROTEIN 15 HOMOLOG"/>
    <property type="match status" value="1"/>
</dbReference>
<dbReference type="OrthoDB" id="431715at2759"/>
<evidence type="ECO:0000256" key="6">
    <source>
        <dbReference type="PROSITE-ProRule" id="PRU00221"/>
    </source>
</evidence>
<comment type="subcellular location">
    <subcellularLocation>
        <location evidence="1">Nucleus</location>
        <location evidence="1">Nucleolus</location>
    </subcellularLocation>
</comment>
<dbReference type="Pfam" id="PF00400">
    <property type="entry name" value="WD40"/>
    <property type="match status" value="2"/>
</dbReference>
<dbReference type="STRING" id="857967.G0R3I0"/>
<dbReference type="InterPro" id="IPR036322">
    <property type="entry name" value="WD40_repeat_dom_sf"/>
</dbReference>
<keyword evidence="3 6" id="KW-0853">WD repeat</keyword>
<keyword evidence="4" id="KW-0677">Repeat</keyword>
<dbReference type="RefSeq" id="XP_004027314.1">
    <property type="nucleotide sequence ID" value="XM_004027265.1"/>
</dbReference>
<evidence type="ECO:0000313" key="8">
    <source>
        <dbReference type="EMBL" id="EGR27969.1"/>
    </source>
</evidence>
<dbReference type="EC" id="2.3.1.48" evidence="8"/>
<feature type="domain" description="U3 small nucleolar RNA-associated protein 15 C-terminal" evidence="7">
    <location>
        <begin position="342"/>
        <end position="409"/>
    </location>
</feature>
<accession>G0R3I0</accession>
<dbReference type="GeneID" id="14904044"/>
<dbReference type="EMBL" id="GL984303">
    <property type="protein sequence ID" value="EGR27969.1"/>
    <property type="molecule type" value="Genomic_DNA"/>
</dbReference>
<dbReference type="InParanoid" id="G0R3I0"/>
<dbReference type="GO" id="GO:0045943">
    <property type="term" value="P:positive regulation of transcription by RNA polymerase I"/>
    <property type="evidence" value="ECO:0007669"/>
    <property type="project" value="TreeGrafter"/>
</dbReference>
<evidence type="ECO:0000313" key="9">
    <source>
        <dbReference type="Proteomes" id="UP000008983"/>
    </source>
</evidence>
<dbReference type="SMART" id="SM00320">
    <property type="entry name" value="WD40"/>
    <property type="match status" value="6"/>
</dbReference>
<dbReference type="Proteomes" id="UP000008983">
    <property type="component" value="Unassembled WGS sequence"/>
</dbReference>
<dbReference type="CDD" id="cd00200">
    <property type="entry name" value="WD40"/>
    <property type="match status" value="1"/>
</dbReference>
<feature type="repeat" description="WD" evidence="6">
    <location>
        <begin position="132"/>
        <end position="174"/>
    </location>
</feature>
<evidence type="ECO:0000256" key="4">
    <source>
        <dbReference type="ARBA" id="ARBA00022737"/>
    </source>
</evidence>
<evidence type="ECO:0000256" key="5">
    <source>
        <dbReference type="ARBA" id="ARBA00023242"/>
    </source>
</evidence>
<organism evidence="8 9">
    <name type="scientific">Ichthyophthirius multifiliis</name>
    <name type="common">White spot disease agent</name>
    <name type="synonym">Ich</name>
    <dbReference type="NCBI Taxonomy" id="5932"/>
    <lineage>
        <taxon>Eukaryota</taxon>
        <taxon>Sar</taxon>
        <taxon>Alveolata</taxon>
        <taxon>Ciliophora</taxon>
        <taxon>Intramacronucleata</taxon>
        <taxon>Oligohymenophorea</taxon>
        <taxon>Hymenostomatida</taxon>
        <taxon>Ophryoglenina</taxon>
        <taxon>Ichthyophthirius</taxon>
    </lineage>
</organism>
<protein>
    <submittedName>
        <fullName evidence="8">U3 small nucleolar protein, putative</fullName>
        <ecNumber evidence="8">2.3.1.48</ecNumber>
    </submittedName>
</protein>
<gene>
    <name evidence="8" type="ORF">IMG5_185520</name>
</gene>
<evidence type="ECO:0000259" key="7">
    <source>
        <dbReference type="Pfam" id="PF09384"/>
    </source>
</evidence>
<dbReference type="InterPro" id="IPR015943">
    <property type="entry name" value="WD40/YVTN_repeat-like_dom_sf"/>
</dbReference>
<dbReference type="GO" id="GO:0006364">
    <property type="term" value="P:rRNA processing"/>
    <property type="evidence" value="ECO:0007669"/>
    <property type="project" value="UniProtKB-KW"/>
</dbReference>
<feature type="repeat" description="WD" evidence="6">
    <location>
        <begin position="89"/>
        <end position="130"/>
    </location>
</feature>
<dbReference type="SUPFAM" id="SSF50978">
    <property type="entry name" value="WD40 repeat-like"/>
    <property type="match status" value="1"/>
</dbReference>
<dbReference type="OMA" id="ATYQVVH"/>